<proteinExistence type="inferred from homology"/>
<dbReference type="Gene3D" id="2.40.70.10">
    <property type="entry name" value="Acid Proteases"/>
    <property type="match status" value="2"/>
</dbReference>
<dbReference type="Proteomes" id="UP000818624">
    <property type="component" value="Chromosome 3"/>
</dbReference>
<organism evidence="6 7">
    <name type="scientific">Malassezia furfur</name>
    <name type="common">Pityriasis versicolor infection agent</name>
    <name type="synonym">Pityrosporum furfur</name>
    <dbReference type="NCBI Taxonomy" id="55194"/>
    <lineage>
        <taxon>Eukaryota</taxon>
        <taxon>Fungi</taxon>
        <taxon>Dikarya</taxon>
        <taxon>Basidiomycota</taxon>
        <taxon>Ustilaginomycotina</taxon>
        <taxon>Malasseziomycetes</taxon>
        <taxon>Malasseziales</taxon>
        <taxon>Malasseziaceae</taxon>
        <taxon>Malassezia</taxon>
    </lineage>
</organism>
<dbReference type="SUPFAM" id="SSF50630">
    <property type="entry name" value="Acid proteases"/>
    <property type="match status" value="1"/>
</dbReference>
<dbReference type="InterPro" id="IPR001969">
    <property type="entry name" value="Aspartic_peptidase_AS"/>
</dbReference>
<dbReference type="InterPro" id="IPR021109">
    <property type="entry name" value="Peptidase_aspartic_dom_sf"/>
</dbReference>
<evidence type="ECO:0000256" key="3">
    <source>
        <dbReference type="RuleBase" id="RU000454"/>
    </source>
</evidence>
<keyword evidence="7" id="KW-1185">Reference proteome</keyword>
<dbReference type="PANTHER" id="PTHR47966:SF57">
    <property type="entry name" value="PEPTIDASE A1 DOMAIN-CONTAINING PROTEIN"/>
    <property type="match status" value="1"/>
</dbReference>
<dbReference type="PANTHER" id="PTHR47966">
    <property type="entry name" value="BETA-SITE APP-CLEAVING ENZYME, ISOFORM A-RELATED"/>
    <property type="match status" value="1"/>
</dbReference>
<feature type="domain" description="Peptidase A1" evidence="5">
    <location>
        <begin position="92"/>
        <end position="422"/>
    </location>
</feature>
<feature type="signal peptide" evidence="4">
    <location>
        <begin position="1"/>
        <end position="19"/>
    </location>
</feature>
<gene>
    <name evidence="6" type="ORF">GLX27_003566</name>
</gene>
<dbReference type="EC" id="3.4.23.5" evidence="6"/>
<dbReference type="Pfam" id="PF00026">
    <property type="entry name" value="Asp"/>
    <property type="match status" value="1"/>
</dbReference>
<dbReference type="InterPro" id="IPR001461">
    <property type="entry name" value="Aspartic_peptidase_A1"/>
</dbReference>
<evidence type="ECO:0000256" key="4">
    <source>
        <dbReference type="SAM" id="SignalP"/>
    </source>
</evidence>
<reference evidence="6 7" key="1">
    <citation type="journal article" date="2020" name="Elife">
        <title>Loss of centromere function drives karyotype evolution in closely related Malassezia species.</title>
        <authorList>
            <person name="Sankaranarayanan S.R."/>
            <person name="Ianiri G."/>
            <person name="Coelho M.A."/>
            <person name="Reza M.H."/>
            <person name="Thimmappa B.C."/>
            <person name="Ganguly P."/>
            <person name="Vadnala R.N."/>
            <person name="Sun S."/>
            <person name="Siddharthan R."/>
            <person name="Tellgren-Roth C."/>
            <person name="Dawson T.L."/>
            <person name="Heitman J."/>
            <person name="Sanyal K."/>
        </authorList>
    </citation>
    <scope>NUCLEOTIDE SEQUENCE [LARGE SCALE GENOMIC DNA]</scope>
    <source>
        <strain evidence="6">CBS14141</strain>
    </source>
</reference>
<dbReference type="PROSITE" id="PS00141">
    <property type="entry name" value="ASP_PROTEASE"/>
    <property type="match status" value="1"/>
</dbReference>
<keyword evidence="3 6" id="KW-0378">Hydrolase</keyword>
<evidence type="ECO:0000256" key="2">
    <source>
        <dbReference type="ARBA" id="ARBA00022750"/>
    </source>
</evidence>
<name>A0ABY8ETG5_MALFU</name>
<evidence type="ECO:0000313" key="6">
    <source>
        <dbReference type="EMBL" id="WFD48893.1"/>
    </source>
</evidence>
<dbReference type="InterPro" id="IPR033121">
    <property type="entry name" value="PEPTIDASE_A1"/>
</dbReference>
<keyword evidence="2 3" id="KW-0064">Aspartyl protease</keyword>
<evidence type="ECO:0000313" key="7">
    <source>
        <dbReference type="Proteomes" id="UP000818624"/>
    </source>
</evidence>
<evidence type="ECO:0000256" key="1">
    <source>
        <dbReference type="ARBA" id="ARBA00007447"/>
    </source>
</evidence>
<keyword evidence="4" id="KW-0732">Signal</keyword>
<dbReference type="PROSITE" id="PS51767">
    <property type="entry name" value="PEPTIDASE_A1"/>
    <property type="match status" value="1"/>
</dbReference>
<dbReference type="PRINTS" id="PR00792">
    <property type="entry name" value="PEPSIN"/>
</dbReference>
<evidence type="ECO:0000259" key="5">
    <source>
        <dbReference type="PROSITE" id="PS51767"/>
    </source>
</evidence>
<keyword evidence="3" id="KW-0645">Protease</keyword>
<comment type="similarity">
    <text evidence="1 3">Belongs to the peptidase A1 family.</text>
</comment>
<protein>
    <submittedName>
        <fullName evidence="6">Cathepsin D</fullName>
        <ecNumber evidence="6">3.4.23.5</ecNumber>
    </submittedName>
</protein>
<accession>A0ABY8ETG5</accession>
<dbReference type="CDD" id="cd05471">
    <property type="entry name" value="pepsin_like"/>
    <property type="match status" value="1"/>
</dbReference>
<dbReference type="GO" id="GO:0004190">
    <property type="term" value="F:aspartic-type endopeptidase activity"/>
    <property type="evidence" value="ECO:0007669"/>
    <property type="project" value="UniProtKB-EC"/>
</dbReference>
<feature type="chain" id="PRO_5047509809" evidence="4">
    <location>
        <begin position="20"/>
        <end position="517"/>
    </location>
</feature>
<dbReference type="InterPro" id="IPR034164">
    <property type="entry name" value="Pepsin-like_dom"/>
</dbReference>
<dbReference type="EMBL" id="CP046236">
    <property type="protein sequence ID" value="WFD48893.1"/>
    <property type="molecule type" value="Genomic_DNA"/>
</dbReference>
<sequence length="517" mass="55269">MHLGGWVWYFAPLLALVMAQGTPVSDKNHTTLSLWLNRRSLHPRNGLQGEALVAWARREATRVRERYAPAQEHVHEERQTASLADYGPDSFYFAGLAIGTPAQEYNVVLDTGSSDFWLADAQCLVADGCDSDLQRYNASASNTSRVSSTTINLKYGVGEVDGTLVSDDVQVAGYKVANLTFARANRLGDRTLTPPAAGVMGLGFQTLSTSRTMPFWEVLASTGKMQDAVFSFQLANNLDSIQNQTDILPGGTWTLGKIDRTQFRGEISWSAVLDTFGPHGNGFWGIDMDALKVNGQPIELGNQSSASIDTGTTLLGGPAALVAQVYDSVPGAEQGSGDLAQYYTFPCDVQFNMTLVFNQRPWVLTNDTLNLGSLSSDSSRCVGAVFVADHLSSSSPAWVMGDSFLKTVYSVFSYNPPLVGFAQLPTQGVTRTPLTSIATHSKTDALLTTAVASSAEQLLDTDAQSATLPTPVVEQVPSGLHLAPSDAQARAGAARMHVCVAGVALVWAAYAALGVSW</sequence>